<reference evidence="1 2" key="1">
    <citation type="journal article" date="2019" name="Nat. Ecol. Evol.">
        <title>Megaphylogeny resolves global patterns of mushroom evolution.</title>
        <authorList>
            <person name="Varga T."/>
            <person name="Krizsan K."/>
            <person name="Foldi C."/>
            <person name="Dima B."/>
            <person name="Sanchez-Garcia M."/>
            <person name="Sanchez-Ramirez S."/>
            <person name="Szollosi G.J."/>
            <person name="Szarkandi J.G."/>
            <person name="Papp V."/>
            <person name="Albert L."/>
            <person name="Andreopoulos W."/>
            <person name="Angelini C."/>
            <person name="Antonin V."/>
            <person name="Barry K.W."/>
            <person name="Bougher N.L."/>
            <person name="Buchanan P."/>
            <person name="Buyck B."/>
            <person name="Bense V."/>
            <person name="Catcheside P."/>
            <person name="Chovatia M."/>
            <person name="Cooper J."/>
            <person name="Damon W."/>
            <person name="Desjardin D."/>
            <person name="Finy P."/>
            <person name="Geml J."/>
            <person name="Haridas S."/>
            <person name="Hughes K."/>
            <person name="Justo A."/>
            <person name="Karasinski D."/>
            <person name="Kautmanova I."/>
            <person name="Kiss B."/>
            <person name="Kocsube S."/>
            <person name="Kotiranta H."/>
            <person name="LaButti K.M."/>
            <person name="Lechner B.E."/>
            <person name="Liimatainen K."/>
            <person name="Lipzen A."/>
            <person name="Lukacs Z."/>
            <person name="Mihaltcheva S."/>
            <person name="Morgado L.N."/>
            <person name="Niskanen T."/>
            <person name="Noordeloos M.E."/>
            <person name="Ohm R.A."/>
            <person name="Ortiz-Santana B."/>
            <person name="Ovrebo C."/>
            <person name="Racz N."/>
            <person name="Riley R."/>
            <person name="Savchenko A."/>
            <person name="Shiryaev A."/>
            <person name="Soop K."/>
            <person name="Spirin V."/>
            <person name="Szebenyi C."/>
            <person name="Tomsovsky M."/>
            <person name="Tulloss R.E."/>
            <person name="Uehling J."/>
            <person name="Grigoriev I.V."/>
            <person name="Vagvolgyi C."/>
            <person name="Papp T."/>
            <person name="Martin F.M."/>
            <person name="Miettinen O."/>
            <person name="Hibbett D.S."/>
            <person name="Nagy L.G."/>
        </authorList>
    </citation>
    <scope>NUCLEOTIDE SEQUENCE [LARGE SCALE GENOMIC DNA]</scope>
    <source>
        <strain evidence="1 2">NL-1719</strain>
    </source>
</reference>
<protein>
    <submittedName>
        <fullName evidence="1">Cytochrome P450</fullName>
    </submittedName>
</protein>
<evidence type="ECO:0000313" key="2">
    <source>
        <dbReference type="Proteomes" id="UP000308600"/>
    </source>
</evidence>
<organism evidence="1 2">
    <name type="scientific">Pluteus cervinus</name>
    <dbReference type="NCBI Taxonomy" id="181527"/>
    <lineage>
        <taxon>Eukaryota</taxon>
        <taxon>Fungi</taxon>
        <taxon>Dikarya</taxon>
        <taxon>Basidiomycota</taxon>
        <taxon>Agaricomycotina</taxon>
        <taxon>Agaricomycetes</taxon>
        <taxon>Agaricomycetidae</taxon>
        <taxon>Agaricales</taxon>
        <taxon>Pluteineae</taxon>
        <taxon>Pluteaceae</taxon>
        <taxon>Pluteus</taxon>
    </lineage>
</organism>
<proteinExistence type="predicted"/>
<gene>
    <name evidence="1" type="ORF">BDN72DRAFT_80346</name>
</gene>
<name>A0ACD3B814_9AGAR</name>
<evidence type="ECO:0000313" key="1">
    <source>
        <dbReference type="EMBL" id="TFK74290.1"/>
    </source>
</evidence>
<accession>A0ACD3B814</accession>
<dbReference type="EMBL" id="ML208269">
    <property type="protein sequence ID" value="TFK74290.1"/>
    <property type="molecule type" value="Genomic_DNA"/>
</dbReference>
<sequence length="498" mass="56336">MILIIFLATLLLAYLITLSRQKRGLPPGPKPFPLIGNVTQLPTVRSWFTYTNWTRVYNSPVIYANALGQSLLIVNGLKDAEELLENRALITSDRPEIPLVHMIGWSKQTFILGYGDTWRKHRRILHKNMRHEVVPQCDALMSEKALRLLHNLAQTPEGFFRHCKIYAVSITLDLLYGYDIGPNGDPSFDLAERVLHRTNRALQPGVFAVNSFPMLKHLPRWFPGAGFHDFADEVKAAQAEMRDKPFDFAKTNYINGVGRPSFVGKWLQEEGTTEEQEDLLSNLALGIYGAAFETTAAALTSLFHVLVTHPEVQLKAQKEISRVIGEDRLPTLQDRAHLPYLEAVYREILRWRPPLPLNVPHRIMGEDSYKGYLIPSGTVIIANIWAMTHNESIYPEPEVFRPERFLNLDGSLNDDSRVFAYGFGRRICPGKHLASASFWLAMAQVLASFHVSPAKDASGKEIEVTKDHEYSDELISAPVEFECSIKPRRALEEVLGAE</sequence>
<keyword evidence="2" id="KW-1185">Reference proteome</keyword>
<dbReference type="Proteomes" id="UP000308600">
    <property type="component" value="Unassembled WGS sequence"/>
</dbReference>